<dbReference type="SMART" id="SM00324">
    <property type="entry name" value="RhoGAP"/>
    <property type="match status" value="1"/>
</dbReference>
<feature type="compositionally biased region" description="Polar residues" evidence="3">
    <location>
        <begin position="1214"/>
        <end position="1230"/>
    </location>
</feature>
<dbReference type="SUPFAM" id="SSF50729">
    <property type="entry name" value="PH domain-like"/>
    <property type="match status" value="1"/>
</dbReference>
<dbReference type="OrthoDB" id="79452at2759"/>
<keyword evidence="2" id="KW-0344">Guanine-nucleotide releasing factor</keyword>
<feature type="region of interest" description="Disordered" evidence="3">
    <location>
        <begin position="1413"/>
        <end position="1434"/>
    </location>
</feature>
<feature type="domain" description="Rho-GAP" evidence="6">
    <location>
        <begin position="1955"/>
        <end position="2151"/>
    </location>
</feature>
<dbReference type="Pfam" id="PF00618">
    <property type="entry name" value="RasGEF_N"/>
    <property type="match status" value="1"/>
</dbReference>
<dbReference type="PROSITE" id="PS50238">
    <property type="entry name" value="RHOGAP"/>
    <property type="match status" value="1"/>
</dbReference>
<dbReference type="PROSITE" id="PS50003">
    <property type="entry name" value="PH_DOMAIN"/>
    <property type="match status" value="1"/>
</dbReference>
<proteinExistence type="predicted"/>
<protein>
    <recommendedName>
        <fullName evidence="9">Rho GTPase activation protein</fullName>
    </recommendedName>
</protein>
<dbReference type="GO" id="GO:0005085">
    <property type="term" value="F:guanyl-nucleotide exchange factor activity"/>
    <property type="evidence" value="ECO:0007669"/>
    <property type="project" value="UniProtKB-KW"/>
</dbReference>
<feature type="region of interest" description="Disordered" evidence="3">
    <location>
        <begin position="1"/>
        <end position="105"/>
    </location>
</feature>
<dbReference type="CDD" id="cd00821">
    <property type="entry name" value="PH"/>
    <property type="match status" value="1"/>
</dbReference>
<feature type="region of interest" description="Disordered" evidence="3">
    <location>
        <begin position="698"/>
        <end position="733"/>
    </location>
</feature>
<feature type="compositionally biased region" description="Polar residues" evidence="3">
    <location>
        <begin position="1"/>
        <end position="10"/>
    </location>
</feature>
<feature type="compositionally biased region" description="Low complexity" evidence="3">
    <location>
        <begin position="698"/>
        <end position="712"/>
    </location>
</feature>
<dbReference type="GO" id="GO:0007264">
    <property type="term" value="P:small GTPase-mediated signal transduction"/>
    <property type="evidence" value="ECO:0007669"/>
    <property type="project" value="InterPro"/>
</dbReference>
<dbReference type="PROSITE" id="PS50212">
    <property type="entry name" value="RASGEF_NTER"/>
    <property type="match status" value="1"/>
</dbReference>
<sequence length="2218" mass="243011">MAPRRQGSNTLSPPEATTPSPSSPASLLSTPRSASPSSGFTQLFTKPTKWFNRSNSGSGGRGSVSSEPRSSTSSSRKHKISHPTDPRPIVDSLALPPSRGGLGMHQTSRLHRAADAHVTTIVGICLGDRLWSERATFNQRVAQYGGEKASAYWGTLGGNRSVVDLSLARTVTAAPDSRPHAHRTPSSPTQPSISPRGGGGLGDLRNLSRKPWSKSADDLGKMSADGSTPTLTPIDTTLHQKIKTYRSDSVSSSAAPSPSLPSPSASSFKMAYPFPVISAELSTSPPKSTRLGPLPPSGHGTPISPPLTPASSASSTSQVHSRSHSFTPRLPSKLSAQKSGLMPPSPKRKGSASSERSDQERDKGSAGSGASGRSPFPFGFGGNPKTSPGSLSISNDGSQLSQGPSSPTLLSPPTIVEPAEEDGNKRSSQMVHQSGFINRMTDFSPAMFSSRAHHAYMAGGSQVLLSKGWKPFKLVLKGSKLHFYKPPSDRAAGIRELFPTELVADFEDAAAASVDPELSVDIHDAEIDMGGRGGGGGGKGKEREELRRRRAYWGRGTHPALTIVGGEVQRGSTEAVVHEAVFATTFVVSSTDAQEPSSGSGSSRFKPEWREFASAVLLSLPMLVGRSAFETEFCRCCSNLVNGAEDDVRQEEVERVRWLASRYLDYHRSPANQDAWDSWCKDAIPGFSPSASAAVISQQSSSSSTKTSQLPSGVGTEDASPNLATSAPRPGDSKMQSIIEALGETSLQPAPPPPPSLSPESLRNALEEEGLSRDVLLSLDPALVARSLFAYQRPVLRNIPENFPANYVLSAHPRGSAEASSTQDTLAPFLGNNDRPHWLTRIVLIQVLVPEPAGTTHMPSTEGQNPSVPRAHSRSEVISAWVRIGEVARRIGDECSWRAIMAALCSRPIARLDKVWKRVDPEALSVVQSWAQIVVRGDQPTPTAPLVYPWAGDAERDMHEALEKARCGEGEEWAIGCLRSVREKFDELRTTLMSCKQHCGDGAVSEAPAVDVLVSHWNTLLADGESRGLASKFLRVEQFMSLSNAAEPRRRGLYEPYFWSRISQQPSAHPLAALLFPEPLPTICFVDRSQIVRGRLESNTSINASISAQDIRQLRLQPDGDRTLRRVGSKLANGLDLGGTTIPLYNGELLLLVQSGGDRATSSRPASRTPSRPPSRSAAESPVVEKMFSRNPSIRVTPSSSHGHGTAERKSSLTRRNSLPSISQRTSFVASETTSDRPLRVVVQAGTLERLVDILVHGLQGVSVSVADDNGEMPLTDKKTREVRVDIDDFSQVWWSVFRSFVTPQVLFELLRKRYVGVQQAGRALTLDESPHVVRLRLEVLDTLSEWITQGGGAQDALDDGALYEALLSFLTQPAEQKLSESASQSEAACQALRALETSRTALLVSFRSQTLRPTPRASAAPDQPNDGVAAQSYSSELPDIDQLDAEELVNNLNAMASATFRNVTQEDLFITADLFEMQSADRTGWFLNRDPSSIADEVEIQSMNSYVLEVEPSPLISELTQDNLYRLLPPAVRSCIRAFGILRKWLISKLVDLGLGIRTRQQRMELMLRAIEVARLRNFDSEITDVPLSERPCIRSFVEAIITSAVLSVESRTYQRAWLGVAVTRGTGCDTLAAYLARPVVKSLSRGTLTVDIGWLMEKILEIISLPDVLEPPSAEKVVLVNFEKRRSLQTLLANASGAASTRKQRRREADRREFERLNNIERELSLVHFDLRAIREDAYREAMQASASSGKRGQRPFQQLVAQQQEKNRRDRLWRDRLSKEKRQEQQRHDRREEQLNRAMNQRRQNPVMSKQHRNKKSMSSAFFQLMRPISSAFTSDTMSVSPSKRTPAELDFLPSSKPSQVVSVVNAHVAHFVNNERSFVFQLDAEDGGHYLLQAASKQDMKKWIDTIERVSKSTAKRRLTYLGQNVKLQMTDDHLAKPTAATRDPIAVFGVELDFLLQREAVNGEVQPGVIPSVLDRLIDEVETRGLTEVGIYRIAGAHSEVNSLRDALNRGEWPISEITDIHAVCDLIKSWFRVLPGGLFPSELYGQILGASGREDVDLDTKVSNVRDVVRKLPAANFDLLKRIVEHLEKVTDYEDSNQMTAESLSTVFAPNLLRSTNNDVGNFFSNMAACHRVTKILISHYHSIFDSDAERENEGDLDDQEDIEYEEPIPEEDEEDEQLFSKADLLPPKLPTEPPVLSINLGSPASLSFDIP</sequence>
<evidence type="ECO:0008006" key="9">
    <source>
        <dbReference type="Google" id="ProtNLM"/>
    </source>
</evidence>
<feature type="compositionally biased region" description="Low complexity" evidence="3">
    <location>
        <begin position="1159"/>
        <end position="1182"/>
    </location>
</feature>
<feature type="compositionally biased region" description="Low complexity" evidence="3">
    <location>
        <begin position="11"/>
        <end position="38"/>
    </location>
</feature>
<dbReference type="SUPFAM" id="SSF48350">
    <property type="entry name" value="GTPase activation domain, GAP"/>
    <property type="match status" value="1"/>
</dbReference>
<dbReference type="InterPro" id="IPR000651">
    <property type="entry name" value="Ras-like_Gua-exchang_fac_N"/>
</dbReference>
<dbReference type="GeneID" id="18838120"/>
<gene>
    <name evidence="7" type="ORF">DICSQDRAFT_161893</name>
</gene>
<feature type="compositionally biased region" description="Low complexity" evidence="3">
    <location>
        <begin position="63"/>
        <end position="74"/>
    </location>
</feature>
<dbReference type="OMA" id="KGWKPFK"/>
<feature type="region of interest" description="Disordered" evidence="3">
    <location>
        <begin position="173"/>
        <end position="239"/>
    </location>
</feature>
<evidence type="ECO:0000259" key="5">
    <source>
        <dbReference type="PROSITE" id="PS50212"/>
    </source>
</evidence>
<dbReference type="Gene3D" id="1.10.555.10">
    <property type="entry name" value="Rho GTPase activation protein"/>
    <property type="match status" value="1"/>
</dbReference>
<dbReference type="Pfam" id="PF00620">
    <property type="entry name" value="RhoGAP"/>
    <property type="match status" value="1"/>
</dbReference>
<feature type="compositionally biased region" description="Polar residues" evidence="3">
    <location>
        <begin position="384"/>
        <end position="396"/>
    </location>
</feature>
<evidence type="ECO:0000256" key="1">
    <source>
        <dbReference type="ARBA" id="ARBA00022468"/>
    </source>
</evidence>
<feature type="compositionally biased region" description="Basic and acidic residues" evidence="3">
    <location>
        <begin position="355"/>
        <end position="364"/>
    </location>
</feature>
<dbReference type="PANTHER" id="PTHR23176:SF129">
    <property type="entry name" value="RHO GTPASE ACTIVATING PROTEIN AT 16F, ISOFORM E-RELATED"/>
    <property type="match status" value="1"/>
</dbReference>
<feature type="compositionally biased region" description="Acidic residues" evidence="3">
    <location>
        <begin position="2161"/>
        <end position="2184"/>
    </location>
</feature>
<evidence type="ECO:0000259" key="4">
    <source>
        <dbReference type="PROSITE" id="PS50003"/>
    </source>
</evidence>
<feature type="domain" description="N-terminal Ras-GEF" evidence="5">
    <location>
        <begin position="1239"/>
        <end position="1394"/>
    </location>
</feature>
<feature type="domain" description="PH" evidence="4">
    <location>
        <begin position="1803"/>
        <end position="1916"/>
    </location>
</feature>
<reference evidence="7 8" key="1">
    <citation type="journal article" date="2012" name="Science">
        <title>The Paleozoic origin of enzymatic lignin decomposition reconstructed from 31 fungal genomes.</title>
        <authorList>
            <person name="Floudas D."/>
            <person name="Binder M."/>
            <person name="Riley R."/>
            <person name="Barry K."/>
            <person name="Blanchette R.A."/>
            <person name="Henrissat B."/>
            <person name="Martinez A.T."/>
            <person name="Otillar R."/>
            <person name="Spatafora J.W."/>
            <person name="Yadav J.S."/>
            <person name="Aerts A."/>
            <person name="Benoit I."/>
            <person name="Boyd A."/>
            <person name="Carlson A."/>
            <person name="Copeland A."/>
            <person name="Coutinho P.M."/>
            <person name="de Vries R.P."/>
            <person name="Ferreira P."/>
            <person name="Findley K."/>
            <person name="Foster B."/>
            <person name="Gaskell J."/>
            <person name="Glotzer D."/>
            <person name="Gorecki P."/>
            <person name="Heitman J."/>
            <person name="Hesse C."/>
            <person name="Hori C."/>
            <person name="Igarashi K."/>
            <person name="Jurgens J.A."/>
            <person name="Kallen N."/>
            <person name="Kersten P."/>
            <person name="Kohler A."/>
            <person name="Kuees U."/>
            <person name="Kumar T.K.A."/>
            <person name="Kuo A."/>
            <person name="LaButti K."/>
            <person name="Larrondo L.F."/>
            <person name="Lindquist E."/>
            <person name="Ling A."/>
            <person name="Lombard V."/>
            <person name="Lucas S."/>
            <person name="Lundell T."/>
            <person name="Martin R."/>
            <person name="McLaughlin D.J."/>
            <person name="Morgenstern I."/>
            <person name="Morin E."/>
            <person name="Murat C."/>
            <person name="Nagy L.G."/>
            <person name="Nolan M."/>
            <person name="Ohm R.A."/>
            <person name="Patyshakuliyeva A."/>
            <person name="Rokas A."/>
            <person name="Ruiz-Duenas F.J."/>
            <person name="Sabat G."/>
            <person name="Salamov A."/>
            <person name="Samejima M."/>
            <person name="Schmutz J."/>
            <person name="Slot J.C."/>
            <person name="St John F."/>
            <person name="Stenlid J."/>
            <person name="Sun H."/>
            <person name="Sun S."/>
            <person name="Syed K."/>
            <person name="Tsang A."/>
            <person name="Wiebenga A."/>
            <person name="Young D."/>
            <person name="Pisabarro A."/>
            <person name="Eastwood D.C."/>
            <person name="Martin F."/>
            <person name="Cullen D."/>
            <person name="Grigoriev I.V."/>
            <person name="Hibbett D.S."/>
        </authorList>
    </citation>
    <scope>NUCLEOTIDE SEQUENCE [LARGE SCALE GENOMIC DNA]</scope>
    <source>
        <strain evidence="7 8">LYAD-421 SS1</strain>
    </source>
</reference>
<dbReference type="Pfam" id="PF00169">
    <property type="entry name" value="PH"/>
    <property type="match status" value="1"/>
</dbReference>
<name>R7T0G3_DICSQ</name>
<dbReference type="InterPro" id="IPR008936">
    <property type="entry name" value="Rho_GTPase_activation_prot"/>
</dbReference>
<dbReference type="SUPFAM" id="SSF48366">
    <property type="entry name" value="Ras GEF"/>
    <property type="match status" value="2"/>
</dbReference>
<dbReference type="Proteomes" id="UP000053319">
    <property type="component" value="Unassembled WGS sequence"/>
</dbReference>
<dbReference type="Gene3D" id="1.10.840.10">
    <property type="entry name" value="Ras guanine-nucleotide exchange factors catalytic domain"/>
    <property type="match status" value="1"/>
</dbReference>
<feature type="compositionally biased region" description="Low complexity" evidence="3">
    <location>
        <begin position="397"/>
        <end position="414"/>
    </location>
</feature>
<evidence type="ECO:0000259" key="6">
    <source>
        <dbReference type="PROSITE" id="PS50238"/>
    </source>
</evidence>
<dbReference type="RefSeq" id="XP_007366494.1">
    <property type="nucleotide sequence ID" value="XM_007366432.1"/>
</dbReference>
<dbReference type="InterPro" id="IPR011993">
    <property type="entry name" value="PH-like_dom_sf"/>
</dbReference>
<dbReference type="HOGENOM" id="CLU_001922_0_0_1"/>
<feature type="compositionally biased region" description="Polar residues" evidence="3">
    <location>
        <begin position="1190"/>
        <end position="1203"/>
    </location>
</feature>
<dbReference type="InterPro" id="IPR050729">
    <property type="entry name" value="Rho-GAP"/>
</dbReference>
<dbReference type="Gene3D" id="2.30.29.30">
    <property type="entry name" value="Pleckstrin-homology domain (PH domain)/Phosphotyrosine-binding domain (PTB)"/>
    <property type="match status" value="1"/>
</dbReference>
<dbReference type="InterPro" id="IPR036964">
    <property type="entry name" value="RASGEF_cat_dom_sf"/>
</dbReference>
<dbReference type="PANTHER" id="PTHR23176">
    <property type="entry name" value="RHO/RAC/CDC GTPASE-ACTIVATING PROTEIN"/>
    <property type="match status" value="1"/>
</dbReference>
<dbReference type="EMBL" id="JH719414">
    <property type="protein sequence ID" value="EJF60657.1"/>
    <property type="molecule type" value="Genomic_DNA"/>
</dbReference>
<evidence type="ECO:0000313" key="7">
    <source>
        <dbReference type="EMBL" id="EJF60657.1"/>
    </source>
</evidence>
<accession>R7T0G3</accession>
<organism evidence="7 8">
    <name type="scientific">Dichomitus squalens (strain LYAD-421)</name>
    <name type="common">Western red white-rot fungus</name>
    <dbReference type="NCBI Taxonomy" id="732165"/>
    <lineage>
        <taxon>Eukaryota</taxon>
        <taxon>Fungi</taxon>
        <taxon>Dikarya</taxon>
        <taxon>Basidiomycota</taxon>
        <taxon>Agaricomycotina</taxon>
        <taxon>Agaricomycetes</taxon>
        <taxon>Polyporales</taxon>
        <taxon>Polyporaceae</taxon>
        <taxon>Dichomitus</taxon>
    </lineage>
</organism>
<dbReference type="InterPro" id="IPR001895">
    <property type="entry name" value="RASGEF_cat_dom"/>
</dbReference>
<keyword evidence="1" id="KW-0343">GTPase activation</keyword>
<dbReference type="CDD" id="cd00159">
    <property type="entry name" value="RhoGAP"/>
    <property type="match status" value="1"/>
</dbReference>
<feature type="region of interest" description="Disordered" evidence="3">
    <location>
        <begin position="281"/>
        <end position="430"/>
    </location>
</feature>
<feature type="compositionally biased region" description="Basic and acidic residues" evidence="3">
    <location>
        <begin position="1768"/>
        <end position="1798"/>
    </location>
</feature>
<feature type="compositionally biased region" description="Polar residues" evidence="3">
    <location>
        <begin position="1800"/>
        <end position="1811"/>
    </location>
</feature>
<feature type="compositionally biased region" description="Low complexity" evidence="3">
    <location>
        <begin position="309"/>
        <end position="320"/>
    </location>
</feature>
<dbReference type="GO" id="GO:0005096">
    <property type="term" value="F:GTPase activator activity"/>
    <property type="evidence" value="ECO:0007669"/>
    <property type="project" value="UniProtKB-KW"/>
</dbReference>
<evidence type="ECO:0000256" key="3">
    <source>
        <dbReference type="SAM" id="MobiDB-lite"/>
    </source>
</evidence>
<feature type="region of interest" description="Disordered" evidence="3">
    <location>
        <begin position="2155"/>
        <end position="2218"/>
    </location>
</feature>
<dbReference type="KEGG" id="dsq:DICSQDRAFT_161893"/>
<feature type="compositionally biased region" description="Polar residues" evidence="3">
    <location>
        <begin position="225"/>
        <end position="239"/>
    </location>
</feature>
<dbReference type="Gene3D" id="1.20.870.10">
    <property type="entry name" value="Son of sevenless (SoS) protein Chain: S domain 1"/>
    <property type="match status" value="1"/>
</dbReference>
<dbReference type="InterPro" id="IPR001849">
    <property type="entry name" value="PH_domain"/>
</dbReference>
<dbReference type="InterPro" id="IPR023578">
    <property type="entry name" value="Ras_GEF_dom_sf"/>
</dbReference>
<feature type="region of interest" description="Disordered" evidence="3">
    <location>
        <begin position="1764"/>
        <end position="1820"/>
    </location>
</feature>
<feature type="region of interest" description="Disordered" evidence="3">
    <location>
        <begin position="1156"/>
        <end position="1230"/>
    </location>
</feature>
<dbReference type="Pfam" id="PF00617">
    <property type="entry name" value="RasGEF"/>
    <property type="match status" value="1"/>
</dbReference>
<evidence type="ECO:0000313" key="8">
    <source>
        <dbReference type="Proteomes" id="UP000053319"/>
    </source>
</evidence>
<feature type="compositionally biased region" description="Low complexity" evidence="3">
    <location>
        <begin position="184"/>
        <end position="195"/>
    </location>
</feature>
<evidence type="ECO:0000256" key="2">
    <source>
        <dbReference type="PROSITE-ProRule" id="PRU00135"/>
    </source>
</evidence>
<dbReference type="SMART" id="SM00233">
    <property type="entry name" value="PH"/>
    <property type="match status" value="2"/>
</dbReference>
<dbReference type="GO" id="GO:0005737">
    <property type="term" value="C:cytoplasm"/>
    <property type="evidence" value="ECO:0007669"/>
    <property type="project" value="TreeGrafter"/>
</dbReference>
<dbReference type="InterPro" id="IPR000198">
    <property type="entry name" value="RhoGAP_dom"/>
</dbReference>